<evidence type="ECO:0000313" key="3">
    <source>
        <dbReference type="EMBL" id="KAK2834630.1"/>
    </source>
</evidence>
<dbReference type="GO" id="GO:0019901">
    <property type="term" value="F:protein kinase binding"/>
    <property type="evidence" value="ECO:0007669"/>
    <property type="project" value="InterPro"/>
</dbReference>
<gene>
    <name evidence="3" type="ORF">Q7C36_015331</name>
</gene>
<evidence type="ECO:0000313" key="4">
    <source>
        <dbReference type="Proteomes" id="UP001187315"/>
    </source>
</evidence>
<dbReference type="GO" id="GO:1903599">
    <property type="term" value="P:positive regulation of autophagy of mitochondrion"/>
    <property type="evidence" value="ECO:0007669"/>
    <property type="project" value="TreeGrafter"/>
</dbReference>
<dbReference type="EMBL" id="JAVHJS010000015">
    <property type="protein sequence ID" value="KAK2834630.1"/>
    <property type="molecule type" value="Genomic_DNA"/>
</dbReference>
<dbReference type="InterPro" id="IPR047118">
    <property type="entry name" value="Fbxo7"/>
</dbReference>
<dbReference type="Pfam" id="PF11566">
    <property type="entry name" value="PI31_Prot_N"/>
    <property type="match status" value="1"/>
</dbReference>
<dbReference type="Proteomes" id="UP001187315">
    <property type="component" value="Unassembled WGS sequence"/>
</dbReference>
<dbReference type="Gene3D" id="1.20.1280.50">
    <property type="match status" value="1"/>
</dbReference>
<evidence type="ECO:0000259" key="2">
    <source>
        <dbReference type="PROSITE" id="PS50181"/>
    </source>
</evidence>
<evidence type="ECO:0000256" key="1">
    <source>
        <dbReference type="SAM" id="MobiDB-lite"/>
    </source>
</evidence>
<sequence>MKIFIVRASVENLPRRDEDETTDNTEDTTGPVVFAENINSNVSADQNTAQSPAGLSTHQSDTSSSHESPDSTCATCETEETDMDRGEAEQGGLGLFIPEPMLCCEAEKDKVPHSLETLYQTVQCSSTSDCLLLAAHMLLLETGFLPQGSDIRAREMPSSWLALEYLCRLQYFHPFCEYSPVQMVGVLKGQTLIIKATMTATGAEFSQILALNPDDYVTKEWAGGNAGLVYRDMQKLSRVFKDHLVYPLIARAREALGLPALFGLTVLPPELLLRIMQLLDVPSILTLSEVCRRLHSVSQDDLLWKYFVYRDFGGGVSRRYKDWKELYKKEYKIRKSQKGCRFSSFIAFI</sequence>
<dbReference type="Pfam" id="PF12937">
    <property type="entry name" value="F-box-like"/>
    <property type="match status" value="1"/>
</dbReference>
<dbReference type="InterPro" id="IPR021625">
    <property type="entry name" value="PI31_Prot_N"/>
</dbReference>
<dbReference type="SMART" id="SM00256">
    <property type="entry name" value="FBOX"/>
    <property type="match status" value="1"/>
</dbReference>
<dbReference type="PANTHER" id="PTHR15537:SF2">
    <property type="entry name" value="F-BOX ONLY PROTEIN 7"/>
    <property type="match status" value="1"/>
</dbReference>
<protein>
    <recommendedName>
        <fullName evidence="2">F-box domain-containing protein</fullName>
    </recommendedName>
</protein>
<proteinExistence type="predicted"/>
<dbReference type="PROSITE" id="PS50181">
    <property type="entry name" value="FBOX"/>
    <property type="match status" value="1"/>
</dbReference>
<reference evidence="3" key="1">
    <citation type="submission" date="2023-08" db="EMBL/GenBank/DDBJ databases">
        <title>Pelteobagrus vachellii genome.</title>
        <authorList>
            <person name="Liu H."/>
        </authorList>
    </citation>
    <scope>NUCLEOTIDE SEQUENCE</scope>
    <source>
        <strain evidence="3">PRFRI_2022a</strain>
        <tissue evidence="3">Muscle</tissue>
    </source>
</reference>
<feature type="compositionally biased region" description="Polar residues" evidence="1">
    <location>
        <begin position="37"/>
        <end position="54"/>
    </location>
</feature>
<dbReference type="AlphaFoldDB" id="A0AA88SIK8"/>
<organism evidence="3 4">
    <name type="scientific">Tachysurus vachellii</name>
    <name type="common">Darkbarbel catfish</name>
    <name type="synonym">Pelteobagrus vachellii</name>
    <dbReference type="NCBI Taxonomy" id="175792"/>
    <lineage>
        <taxon>Eukaryota</taxon>
        <taxon>Metazoa</taxon>
        <taxon>Chordata</taxon>
        <taxon>Craniata</taxon>
        <taxon>Vertebrata</taxon>
        <taxon>Euteleostomi</taxon>
        <taxon>Actinopterygii</taxon>
        <taxon>Neopterygii</taxon>
        <taxon>Teleostei</taxon>
        <taxon>Ostariophysi</taxon>
        <taxon>Siluriformes</taxon>
        <taxon>Bagridae</taxon>
        <taxon>Tachysurus</taxon>
    </lineage>
</organism>
<accession>A0AA88SIK8</accession>
<dbReference type="SUPFAM" id="SSF81383">
    <property type="entry name" value="F-box domain"/>
    <property type="match status" value="1"/>
</dbReference>
<name>A0AA88SIK8_TACVA</name>
<feature type="compositionally biased region" description="Low complexity" evidence="1">
    <location>
        <begin position="56"/>
        <end position="72"/>
    </location>
</feature>
<dbReference type="CDD" id="cd22087">
    <property type="entry name" value="F-box_FBXO7"/>
    <property type="match status" value="1"/>
</dbReference>
<dbReference type="InterPro" id="IPR001810">
    <property type="entry name" value="F-box_dom"/>
</dbReference>
<dbReference type="PANTHER" id="PTHR15537">
    <property type="entry name" value="F-BOX ONLY PROTEIN 7"/>
    <property type="match status" value="1"/>
</dbReference>
<feature type="region of interest" description="Disordered" evidence="1">
    <location>
        <begin position="7"/>
        <end position="87"/>
    </location>
</feature>
<dbReference type="InterPro" id="IPR036047">
    <property type="entry name" value="F-box-like_dom_sf"/>
</dbReference>
<keyword evidence="4" id="KW-1185">Reference proteome</keyword>
<feature type="domain" description="F-box" evidence="2">
    <location>
        <begin position="261"/>
        <end position="307"/>
    </location>
</feature>
<dbReference type="Gene3D" id="3.40.1000.30">
    <property type="match status" value="1"/>
</dbReference>
<comment type="caution">
    <text evidence="3">The sequence shown here is derived from an EMBL/GenBank/DDBJ whole genome shotgun (WGS) entry which is preliminary data.</text>
</comment>